<comment type="pathway">
    <text evidence="1">Purine metabolism; IMP biosynthesis via de novo pathway; N(2)-formyl-N(1)-(5-phospho-D-ribosyl)glycinamide from N(1)-(5-phospho-D-ribosyl)glycinamide (10-formyl THF route): step 1/1.</text>
</comment>
<dbReference type="GO" id="GO:0006189">
    <property type="term" value="P:'de novo' IMP biosynthetic process"/>
    <property type="evidence" value="ECO:0007669"/>
    <property type="project" value="UniProtKB-UniPathway"/>
</dbReference>
<dbReference type="InterPro" id="IPR002376">
    <property type="entry name" value="Formyl_transf_N"/>
</dbReference>
<evidence type="ECO:0000256" key="9">
    <source>
        <dbReference type="ARBA" id="ARBA00047664"/>
    </source>
</evidence>
<dbReference type="NCBIfam" id="TIGR00639">
    <property type="entry name" value="PurN"/>
    <property type="match status" value="1"/>
</dbReference>
<evidence type="ECO:0000256" key="8">
    <source>
        <dbReference type="ARBA" id="ARBA00041682"/>
    </source>
</evidence>
<evidence type="ECO:0000256" key="7">
    <source>
        <dbReference type="ARBA" id="ARBA00041324"/>
    </source>
</evidence>
<comment type="similarity">
    <text evidence="6">Belongs to the GART family.</text>
</comment>
<gene>
    <name evidence="11" type="ORF">AMS68_006439</name>
</gene>
<keyword evidence="12" id="KW-1185">Reference proteome</keyword>
<evidence type="ECO:0000259" key="10">
    <source>
        <dbReference type="Pfam" id="PF00551"/>
    </source>
</evidence>
<dbReference type="Pfam" id="PF00551">
    <property type="entry name" value="Formyl_trans_N"/>
    <property type="match status" value="1"/>
</dbReference>
<protein>
    <recommendedName>
        <fullName evidence="3">Phosphoribosylglycinamide formyltransferase</fullName>
        <ecNumber evidence="2">2.1.2.2</ecNumber>
    </recommendedName>
    <alternativeName>
        <fullName evidence="8">5'-phosphoribosylglycinamide transformylase</fullName>
    </alternativeName>
    <alternativeName>
        <fullName evidence="7">GAR transformylase</fullName>
    </alternativeName>
</protein>
<dbReference type="AlphaFoldDB" id="A0A6H0Y1L1"/>
<dbReference type="InterPro" id="IPR036477">
    <property type="entry name" value="Formyl_transf_N_sf"/>
</dbReference>
<dbReference type="InterPro" id="IPR004607">
    <property type="entry name" value="GART"/>
</dbReference>
<feature type="domain" description="Formyl transferase N-terminal" evidence="10">
    <location>
        <begin position="9"/>
        <end position="208"/>
    </location>
</feature>
<organism evidence="11 12">
    <name type="scientific">Peltaster fructicola</name>
    <dbReference type="NCBI Taxonomy" id="286661"/>
    <lineage>
        <taxon>Eukaryota</taxon>
        <taxon>Fungi</taxon>
        <taxon>Dikarya</taxon>
        <taxon>Ascomycota</taxon>
        <taxon>Pezizomycotina</taxon>
        <taxon>Dothideomycetes</taxon>
        <taxon>Dothideomycetes incertae sedis</taxon>
        <taxon>Peltaster</taxon>
    </lineage>
</organism>
<accession>A0A6H0Y1L1</accession>
<evidence type="ECO:0000256" key="4">
    <source>
        <dbReference type="ARBA" id="ARBA00022679"/>
    </source>
</evidence>
<dbReference type="Gene3D" id="3.40.50.170">
    <property type="entry name" value="Formyl transferase, N-terminal domain"/>
    <property type="match status" value="1"/>
</dbReference>
<dbReference type="OrthoDB" id="5575075at2759"/>
<keyword evidence="5" id="KW-0658">Purine biosynthesis</keyword>
<evidence type="ECO:0000313" key="11">
    <source>
        <dbReference type="EMBL" id="QIX00922.1"/>
    </source>
</evidence>
<dbReference type="SUPFAM" id="SSF53328">
    <property type="entry name" value="Formyltransferase"/>
    <property type="match status" value="1"/>
</dbReference>
<evidence type="ECO:0000256" key="3">
    <source>
        <dbReference type="ARBA" id="ARBA00022076"/>
    </source>
</evidence>
<name>A0A6H0Y1L1_9PEZI</name>
<dbReference type="GO" id="GO:0004644">
    <property type="term" value="F:phosphoribosylglycinamide formyltransferase activity"/>
    <property type="evidence" value="ECO:0007669"/>
    <property type="project" value="UniProtKB-EC"/>
</dbReference>
<keyword evidence="4" id="KW-0808">Transferase</keyword>
<dbReference type="UniPathway" id="UPA00074">
    <property type="reaction ID" value="UER00126"/>
</dbReference>
<dbReference type="Proteomes" id="UP000503462">
    <property type="component" value="Chromosome 4"/>
</dbReference>
<dbReference type="EMBL" id="CP051142">
    <property type="protein sequence ID" value="QIX00922.1"/>
    <property type="molecule type" value="Genomic_DNA"/>
</dbReference>
<dbReference type="EC" id="2.1.2.2" evidence="2"/>
<evidence type="ECO:0000256" key="1">
    <source>
        <dbReference type="ARBA" id="ARBA00005054"/>
    </source>
</evidence>
<evidence type="ECO:0000256" key="5">
    <source>
        <dbReference type="ARBA" id="ARBA00022755"/>
    </source>
</evidence>
<dbReference type="HAMAP" id="MF_01930">
    <property type="entry name" value="PurN"/>
    <property type="match status" value="1"/>
</dbReference>
<evidence type="ECO:0000256" key="2">
    <source>
        <dbReference type="ARBA" id="ARBA00012254"/>
    </source>
</evidence>
<sequence>MSSKHKLARLTVLISGSGTNLQAIIDACNTPKLPNTCITRVISDRKDAYGLKRAEAAGIPTKYHGVIKYKQQFPDDHADPQKQQWRQAFDADLAELVLKDPPDLIVCAGYMKILTPSFLEPISKAGIAIINLHPALHGDLVGARCIERAWEEFQKGKRTKTGAMVHYVIVDVDMGEPIVQREVDITGCETLEQLQERIHKLEHVLIVEGAKAVLETSQSRP</sequence>
<dbReference type="CDD" id="cd08645">
    <property type="entry name" value="FMT_core_GART"/>
    <property type="match status" value="1"/>
</dbReference>
<reference evidence="11 12" key="1">
    <citation type="journal article" date="2016" name="Sci. Rep.">
        <title>Peltaster fructicola genome reveals evolution from an invasive phytopathogen to an ectophytic parasite.</title>
        <authorList>
            <person name="Xu C."/>
            <person name="Chen H."/>
            <person name="Gleason M.L."/>
            <person name="Xu J.R."/>
            <person name="Liu H."/>
            <person name="Zhang R."/>
            <person name="Sun G."/>
        </authorList>
    </citation>
    <scope>NUCLEOTIDE SEQUENCE [LARGE SCALE GENOMIC DNA]</scope>
    <source>
        <strain evidence="11 12">LNHT1506</strain>
    </source>
</reference>
<dbReference type="PANTHER" id="PTHR43369:SF2">
    <property type="entry name" value="PHOSPHORIBOSYLGLYCINAMIDE FORMYLTRANSFERASE"/>
    <property type="match status" value="1"/>
</dbReference>
<evidence type="ECO:0000256" key="6">
    <source>
        <dbReference type="ARBA" id="ARBA00038440"/>
    </source>
</evidence>
<dbReference type="FunFam" id="3.40.50.170:FF:000009">
    <property type="entry name" value="Phosphoribosylglycinamide formyltransferase (Eurofung)"/>
    <property type="match status" value="1"/>
</dbReference>
<evidence type="ECO:0000313" key="12">
    <source>
        <dbReference type="Proteomes" id="UP000503462"/>
    </source>
</evidence>
<dbReference type="InterPro" id="IPR001555">
    <property type="entry name" value="GART_AS"/>
</dbReference>
<dbReference type="GO" id="GO:0005737">
    <property type="term" value="C:cytoplasm"/>
    <property type="evidence" value="ECO:0007669"/>
    <property type="project" value="TreeGrafter"/>
</dbReference>
<dbReference type="PANTHER" id="PTHR43369">
    <property type="entry name" value="PHOSPHORIBOSYLGLYCINAMIDE FORMYLTRANSFERASE"/>
    <property type="match status" value="1"/>
</dbReference>
<proteinExistence type="inferred from homology"/>
<dbReference type="PROSITE" id="PS00373">
    <property type="entry name" value="GART"/>
    <property type="match status" value="1"/>
</dbReference>
<comment type="catalytic activity">
    <reaction evidence="9">
        <text>N(1)-(5-phospho-beta-D-ribosyl)glycinamide + (6R)-10-formyltetrahydrofolate = N(2)-formyl-N(1)-(5-phospho-beta-D-ribosyl)glycinamide + (6S)-5,6,7,8-tetrahydrofolate + H(+)</text>
        <dbReference type="Rhea" id="RHEA:15053"/>
        <dbReference type="ChEBI" id="CHEBI:15378"/>
        <dbReference type="ChEBI" id="CHEBI:57453"/>
        <dbReference type="ChEBI" id="CHEBI:143788"/>
        <dbReference type="ChEBI" id="CHEBI:147286"/>
        <dbReference type="ChEBI" id="CHEBI:195366"/>
        <dbReference type="EC" id="2.1.2.2"/>
    </reaction>
</comment>